<dbReference type="EMBL" id="CAJHJT010000035">
    <property type="protein sequence ID" value="CAD7006714.1"/>
    <property type="molecule type" value="Genomic_DNA"/>
</dbReference>
<organism evidence="1 2">
    <name type="scientific">Ceratitis capitata</name>
    <name type="common">Mediterranean fruit fly</name>
    <name type="synonym">Tephritis capitata</name>
    <dbReference type="NCBI Taxonomy" id="7213"/>
    <lineage>
        <taxon>Eukaryota</taxon>
        <taxon>Metazoa</taxon>
        <taxon>Ecdysozoa</taxon>
        <taxon>Arthropoda</taxon>
        <taxon>Hexapoda</taxon>
        <taxon>Insecta</taxon>
        <taxon>Pterygota</taxon>
        <taxon>Neoptera</taxon>
        <taxon>Endopterygota</taxon>
        <taxon>Diptera</taxon>
        <taxon>Brachycera</taxon>
        <taxon>Muscomorpha</taxon>
        <taxon>Tephritoidea</taxon>
        <taxon>Tephritidae</taxon>
        <taxon>Ceratitis</taxon>
        <taxon>Ceratitis</taxon>
    </lineage>
</organism>
<evidence type="ECO:0000313" key="2">
    <source>
        <dbReference type="Proteomes" id="UP000606786"/>
    </source>
</evidence>
<dbReference type="Proteomes" id="UP000606786">
    <property type="component" value="Unassembled WGS sequence"/>
</dbReference>
<name>A0A811V756_CERCA</name>
<evidence type="ECO:0000313" key="1">
    <source>
        <dbReference type="EMBL" id="CAD7006714.1"/>
    </source>
</evidence>
<dbReference type="PANTHER" id="PTHR21112">
    <property type="entry name" value="CHEMOSENSORY PROTEIN A 29A-RELATED"/>
    <property type="match status" value="1"/>
</dbReference>
<dbReference type="Pfam" id="PF06477">
    <property type="entry name" value="DUF1091"/>
    <property type="match status" value="2"/>
</dbReference>
<sequence>MESYPGLQETRVIADNLKIVGRERSMNGTLIFLDDCDNEHYKFDIKLYSDPNDDGNFKLLPMGVPRMPMCDGLRTYYVQVVQPSLTYGVNTNLPHIPAEGLCPLPKDEYYLKNLLLDTDTWPNQIPRGLLKAKMTIFKDDIDVGAGALTEQSTYDVTNERFEHYPGLRETIFSLAEMKVIGRQRYINGTMKIGEDMASDQFKFQIELYSAPNGDDQFKLLPMGIARTAICEGLKTYFAQILQPSLIHGENTNFPYVPEEGLCPIPKGEYFMRNLLFDTSTWPNQIPRGLLKAKMLIFKNELNVGAGALVMRVEDSE</sequence>
<dbReference type="OrthoDB" id="7925769at2759"/>
<protein>
    <submittedName>
        <fullName evidence="1">(Mediterranean fruit fly) hypothetical protein</fullName>
    </submittedName>
</protein>
<dbReference type="InterPro" id="IPR010512">
    <property type="entry name" value="DUF1091"/>
</dbReference>
<gene>
    <name evidence="1" type="ORF">CCAP1982_LOCUS15013</name>
</gene>
<accession>A0A811V756</accession>
<dbReference type="AlphaFoldDB" id="A0A811V756"/>
<reference evidence="1" key="1">
    <citation type="submission" date="2020-11" db="EMBL/GenBank/DDBJ databases">
        <authorList>
            <person name="Whitehead M."/>
        </authorList>
    </citation>
    <scope>NUCLEOTIDE SEQUENCE</scope>
    <source>
        <strain evidence="1">EGII</strain>
    </source>
</reference>
<dbReference type="PANTHER" id="PTHR21112:SF0">
    <property type="entry name" value="CHEMOSENSORY PROTEIN A 29A-RELATED"/>
    <property type="match status" value="1"/>
</dbReference>
<proteinExistence type="predicted"/>
<keyword evidence="2" id="KW-1185">Reference proteome</keyword>
<comment type="caution">
    <text evidence="1">The sequence shown here is derived from an EMBL/GenBank/DDBJ whole genome shotgun (WGS) entry which is preliminary data.</text>
</comment>